<reference evidence="3" key="1">
    <citation type="journal article" date="2019" name="Int. J. Syst. Evol. Microbiol.">
        <title>The Global Catalogue of Microorganisms (GCM) 10K type strain sequencing project: providing services to taxonomists for standard genome sequencing and annotation.</title>
        <authorList>
            <consortium name="The Broad Institute Genomics Platform"/>
            <consortium name="The Broad Institute Genome Sequencing Center for Infectious Disease"/>
            <person name="Wu L."/>
            <person name="Ma J."/>
        </authorList>
    </citation>
    <scope>NUCLEOTIDE SEQUENCE [LARGE SCALE GENOMIC DNA]</scope>
    <source>
        <strain evidence="3">JCM 4350</strain>
    </source>
</reference>
<dbReference type="Gene3D" id="1.20.1290.10">
    <property type="entry name" value="AhpD-like"/>
    <property type="match status" value="1"/>
</dbReference>
<keyword evidence="3" id="KW-1185">Reference proteome</keyword>
<gene>
    <name evidence="2" type="ORF">GCM10010253_54010</name>
</gene>
<protein>
    <submittedName>
        <fullName evidence="2">Alkyl hydroperoxide reductase AhpD</fullName>
    </submittedName>
</protein>
<dbReference type="Proteomes" id="UP000659767">
    <property type="component" value="Unassembled WGS sequence"/>
</dbReference>
<feature type="domain" description="Carboxymuconolactone decarboxylase-like" evidence="1">
    <location>
        <begin position="43"/>
        <end position="123"/>
    </location>
</feature>
<accession>A0ABQ2TKK1</accession>
<dbReference type="InterPro" id="IPR004675">
    <property type="entry name" value="AhpD_core"/>
</dbReference>
<comment type="caution">
    <text evidence="2">The sequence shown here is derived from an EMBL/GenBank/DDBJ whole genome shotgun (WGS) entry which is preliminary data.</text>
</comment>
<dbReference type="SUPFAM" id="SSF69118">
    <property type="entry name" value="AhpD-like"/>
    <property type="match status" value="1"/>
</dbReference>
<dbReference type="NCBIfam" id="TIGR00778">
    <property type="entry name" value="ahpD_dom"/>
    <property type="match status" value="1"/>
</dbReference>
<dbReference type="InterPro" id="IPR003779">
    <property type="entry name" value="CMD-like"/>
</dbReference>
<proteinExistence type="predicted"/>
<evidence type="ECO:0000313" key="2">
    <source>
        <dbReference type="EMBL" id="GGS72231.1"/>
    </source>
</evidence>
<dbReference type="PANTHER" id="PTHR34846">
    <property type="entry name" value="4-CARBOXYMUCONOLACTONE DECARBOXYLASE FAMILY PROTEIN (AFU_ORTHOLOGUE AFUA_6G11590)"/>
    <property type="match status" value="1"/>
</dbReference>
<dbReference type="PANTHER" id="PTHR34846:SF10">
    <property type="entry name" value="CYTOPLASMIC PROTEIN"/>
    <property type="match status" value="1"/>
</dbReference>
<dbReference type="Pfam" id="PF02627">
    <property type="entry name" value="CMD"/>
    <property type="match status" value="1"/>
</dbReference>
<sequence length="176" mass="19712">MGEGLTHDSALRMHPVPGRFRAYGPSMTTFQVPQRMNFSAVSPKVFKAVLALDAASREGLDPVLLELVQIRASQINRCAYCIDYHTGDARKAGESEERIYQLSAWEESSLFTERERAALALTEAVTLLPEGVPDTVYEEAERHFEEKELAQLIALIFTVNAWNRMNVTTRKTPGTP</sequence>
<name>A0ABQ2TKK1_STRBA</name>
<organism evidence="2 3">
    <name type="scientific">Streptomyces badius</name>
    <dbReference type="NCBI Taxonomy" id="1941"/>
    <lineage>
        <taxon>Bacteria</taxon>
        <taxon>Bacillati</taxon>
        <taxon>Actinomycetota</taxon>
        <taxon>Actinomycetes</taxon>
        <taxon>Kitasatosporales</taxon>
        <taxon>Streptomycetaceae</taxon>
        <taxon>Streptomyces</taxon>
    </lineage>
</organism>
<dbReference type="InterPro" id="IPR029032">
    <property type="entry name" value="AhpD-like"/>
</dbReference>
<dbReference type="EMBL" id="BMSZ01000017">
    <property type="protein sequence ID" value="GGS72231.1"/>
    <property type="molecule type" value="Genomic_DNA"/>
</dbReference>
<evidence type="ECO:0000259" key="1">
    <source>
        <dbReference type="Pfam" id="PF02627"/>
    </source>
</evidence>
<evidence type="ECO:0000313" key="3">
    <source>
        <dbReference type="Proteomes" id="UP000659767"/>
    </source>
</evidence>